<feature type="domain" description="Protein kinase" evidence="21">
    <location>
        <begin position="529"/>
        <end position="804"/>
    </location>
</feature>
<dbReference type="Pfam" id="PF01453">
    <property type="entry name" value="B_lectin"/>
    <property type="match status" value="2"/>
</dbReference>
<comment type="subcellular location">
    <subcellularLocation>
        <location evidence="1">Cell membrane</location>
        <topology evidence="1">Single-pass type I membrane protein</topology>
    </subcellularLocation>
</comment>
<evidence type="ECO:0000256" key="13">
    <source>
        <dbReference type="ARBA" id="ARBA00023136"/>
    </source>
</evidence>
<evidence type="ECO:0000256" key="11">
    <source>
        <dbReference type="ARBA" id="ARBA00022840"/>
    </source>
</evidence>
<evidence type="ECO:0000259" key="22">
    <source>
        <dbReference type="PROSITE" id="PS50927"/>
    </source>
</evidence>
<dbReference type="InterPro" id="IPR036426">
    <property type="entry name" value="Bulb-type_lectin_dom_sf"/>
</dbReference>
<keyword evidence="12 19" id="KW-1133">Transmembrane helix</keyword>
<reference evidence="25" key="1">
    <citation type="submission" date="2025-08" db="UniProtKB">
        <authorList>
            <consortium name="RefSeq"/>
        </authorList>
    </citation>
    <scope>IDENTIFICATION</scope>
    <source>
        <strain evidence="25">OHB3-1</strain>
    </source>
</reference>
<evidence type="ECO:0000256" key="2">
    <source>
        <dbReference type="ARBA" id="ARBA00012513"/>
    </source>
</evidence>
<evidence type="ECO:0000256" key="3">
    <source>
        <dbReference type="ARBA" id="ARBA00022475"/>
    </source>
</evidence>
<dbReference type="KEGG" id="mcha:111010889"/>
<dbReference type="GO" id="GO:0005886">
    <property type="term" value="C:plasma membrane"/>
    <property type="evidence" value="ECO:0007669"/>
    <property type="project" value="UniProtKB-SubCell"/>
</dbReference>
<keyword evidence="5" id="KW-0245">EGF-like domain</keyword>
<dbReference type="SMART" id="SM00220">
    <property type="entry name" value="S_TKc"/>
    <property type="match status" value="2"/>
</dbReference>
<keyword evidence="14" id="KW-1015">Disulfide bond</keyword>
<dbReference type="Pfam" id="PF00954">
    <property type="entry name" value="S_locus_glycop"/>
    <property type="match status" value="2"/>
</dbReference>
<keyword evidence="6" id="KW-0808">Transferase</keyword>
<keyword evidence="7 19" id="KW-0812">Transmembrane</keyword>
<dbReference type="SMART" id="SM00108">
    <property type="entry name" value="B_lectin"/>
    <property type="match status" value="2"/>
</dbReference>
<dbReference type="InterPro" id="IPR001480">
    <property type="entry name" value="Bulb-type_lectin_dom"/>
</dbReference>
<dbReference type="InterPro" id="IPR000719">
    <property type="entry name" value="Prot_kinase_dom"/>
</dbReference>
<feature type="domain" description="Bulb-type lectin" evidence="22">
    <location>
        <begin position="32"/>
        <end position="155"/>
    </location>
</feature>
<feature type="domain" description="Apple" evidence="23">
    <location>
        <begin position="1197"/>
        <end position="1281"/>
    </location>
</feature>
<keyword evidence="3" id="KW-1003">Cell membrane</keyword>
<evidence type="ECO:0000313" key="24">
    <source>
        <dbReference type="Proteomes" id="UP000504603"/>
    </source>
</evidence>
<evidence type="ECO:0000256" key="16">
    <source>
        <dbReference type="ARBA" id="ARBA00023180"/>
    </source>
</evidence>
<dbReference type="PANTHER" id="PTHR27002:SF1082">
    <property type="entry name" value="OS06G0693000 PROTEIN"/>
    <property type="match status" value="1"/>
</dbReference>
<dbReference type="PANTHER" id="PTHR27002">
    <property type="entry name" value="RECEPTOR-LIKE SERINE/THREONINE-PROTEIN KINASE SD1-8"/>
    <property type="match status" value="1"/>
</dbReference>
<evidence type="ECO:0000313" key="25">
    <source>
        <dbReference type="RefSeq" id="XP_022140157.1"/>
    </source>
</evidence>
<evidence type="ECO:0000256" key="19">
    <source>
        <dbReference type="SAM" id="Phobius"/>
    </source>
</evidence>
<accession>A0A6J1CG12</accession>
<feature type="domain" description="Apple" evidence="23">
    <location>
        <begin position="347"/>
        <end position="431"/>
    </location>
</feature>
<evidence type="ECO:0000256" key="5">
    <source>
        <dbReference type="ARBA" id="ARBA00022536"/>
    </source>
</evidence>
<evidence type="ECO:0000259" key="23">
    <source>
        <dbReference type="PROSITE" id="PS50948"/>
    </source>
</evidence>
<evidence type="ECO:0000256" key="17">
    <source>
        <dbReference type="ARBA" id="ARBA00047899"/>
    </source>
</evidence>
<dbReference type="InterPro" id="IPR003609">
    <property type="entry name" value="Pan_app"/>
</dbReference>
<dbReference type="Pfam" id="PF07714">
    <property type="entry name" value="PK_Tyr_Ser-Thr"/>
    <property type="match status" value="2"/>
</dbReference>
<dbReference type="InterPro" id="IPR008271">
    <property type="entry name" value="Ser/Thr_kinase_AS"/>
</dbReference>
<evidence type="ECO:0000256" key="7">
    <source>
        <dbReference type="ARBA" id="ARBA00022692"/>
    </source>
</evidence>
<dbReference type="OrthoDB" id="1934880at2759"/>
<dbReference type="CDD" id="cd14066">
    <property type="entry name" value="STKc_IRAK"/>
    <property type="match status" value="2"/>
</dbReference>
<dbReference type="FunFam" id="1.10.510.10:FF:000060">
    <property type="entry name" value="G-type lectin S-receptor-like serine/threonine-protein kinase"/>
    <property type="match status" value="2"/>
</dbReference>
<keyword evidence="15" id="KW-0675">Receptor</keyword>
<feature type="chain" id="PRO_5027013483" description="non-specific serine/threonine protein kinase" evidence="20">
    <location>
        <begin position="26"/>
        <end position="1687"/>
    </location>
</feature>
<dbReference type="SMART" id="SM00473">
    <property type="entry name" value="PAN_AP"/>
    <property type="match status" value="2"/>
</dbReference>
<dbReference type="InterPro" id="IPR001245">
    <property type="entry name" value="Ser-Thr/Tyr_kinase_cat_dom"/>
</dbReference>
<feature type="domain" description="Bulb-type lectin" evidence="22">
    <location>
        <begin position="883"/>
        <end position="1005"/>
    </location>
</feature>
<dbReference type="SUPFAM" id="SSF51110">
    <property type="entry name" value="alpha-D-mannose-specific plant lectins"/>
    <property type="match status" value="2"/>
</dbReference>
<dbReference type="FunFam" id="3.30.200.20:FF:000145">
    <property type="entry name" value="receptor-like serine/threonine-protein kinase SD1-8"/>
    <property type="match status" value="1"/>
</dbReference>
<keyword evidence="11" id="KW-0067">ATP-binding</keyword>
<dbReference type="InterPro" id="IPR011009">
    <property type="entry name" value="Kinase-like_dom_sf"/>
</dbReference>
<evidence type="ECO:0000256" key="9">
    <source>
        <dbReference type="ARBA" id="ARBA00022741"/>
    </source>
</evidence>
<dbReference type="FunFam" id="3.30.200.20:FF:000195">
    <property type="entry name" value="G-type lectin S-receptor-like serine/threonine-protein kinase"/>
    <property type="match status" value="1"/>
</dbReference>
<keyword evidence="24" id="KW-1185">Reference proteome</keyword>
<evidence type="ECO:0000256" key="1">
    <source>
        <dbReference type="ARBA" id="ARBA00004251"/>
    </source>
</evidence>
<protein>
    <recommendedName>
        <fullName evidence="2">non-specific serine/threonine protein kinase</fullName>
        <ecNumber evidence="2">2.7.11.1</ecNumber>
    </recommendedName>
</protein>
<evidence type="ECO:0000256" key="10">
    <source>
        <dbReference type="ARBA" id="ARBA00022777"/>
    </source>
</evidence>
<dbReference type="Proteomes" id="UP000504603">
    <property type="component" value="Unplaced"/>
</dbReference>
<keyword evidence="9" id="KW-0547">Nucleotide-binding</keyword>
<keyword evidence="4" id="KW-0723">Serine/threonine-protein kinase</keyword>
<dbReference type="GO" id="GO:0048544">
    <property type="term" value="P:recognition of pollen"/>
    <property type="evidence" value="ECO:0007669"/>
    <property type="project" value="InterPro"/>
</dbReference>
<feature type="transmembrane region" description="Helical" evidence="19">
    <location>
        <begin position="451"/>
        <end position="475"/>
    </location>
</feature>
<dbReference type="GO" id="GO:0004674">
    <property type="term" value="F:protein serine/threonine kinase activity"/>
    <property type="evidence" value="ECO:0007669"/>
    <property type="project" value="UniProtKB-KW"/>
</dbReference>
<keyword evidence="16" id="KW-0325">Glycoprotein</keyword>
<keyword evidence="8 20" id="KW-0732">Signal</keyword>
<comment type="catalytic activity">
    <reaction evidence="18">
        <text>L-seryl-[protein] + ATP = O-phospho-L-seryl-[protein] + ADP + H(+)</text>
        <dbReference type="Rhea" id="RHEA:17989"/>
        <dbReference type="Rhea" id="RHEA-COMP:9863"/>
        <dbReference type="Rhea" id="RHEA-COMP:11604"/>
        <dbReference type="ChEBI" id="CHEBI:15378"/>
        <dbReference type="ChEBI" id="CHEBI:29999"/>
        <dbReference type="ChEBI" id="CHEBI:30616"/>
        <dbReference type="ChEBI" id="CHEBI:83421"/>
        <dbReference type="ChEBI" id="CHEBI:456216"/>
        <dbReference type="EC" id="2.7.11.1"/>
    </reaction>
</comment>
<evidence type="ECO:0000256" key="18">
    <source>
        <dbReference type="ARBA" id="ARBA00048679"/>
    </source>
</evidence>
<feature type="domain" description="Protein kinase" evidence="21">
    <location>
        <begin position="1369"/>
        <end position="1645"/>
    </location>
</feature>
<evidence type="ECO:0000256" key="8">
    <source>
        <dbReference type="ARBA" id="ARBA00022729"/>
    </source>
</evidence>
<evidence type="ECO:0000256" key="20">
    <source>
        <dbReference type="SAM" id="SignalP"/>
    </source>
</evidence>
<dbReference type="FunFam" id="2.90.10.10:FF:000001">
    <property type="entry name" value="G-type lectin S-receptor-like serine/threonine-protein kinase"/>
    <property type="match status" value="2"/>
</dbReference>
<dbReference type="SUPFAM" id="SSF57414">
    <property type="entry name" value="Hairpin loop containing domain-like"/>
    <property type="match status" value="1"/>
</dbReference>
<dbReference type="CDD" id="cd00028">
    <property type="entry name" value="B_lectin"/>
    <property type="match status" value="2"/>
</dbReference>
<dbReference type="Gene3D" id="2.90.10.10">
    <property type="entry name" value="Bulb-type lectin domain"/>
    <property type="match status" value="2"/>
</dbReference>
<dbReference type="PROSITE" id="PS50927">
    <property type="entry name" value="BULB_LECTIN"/>
    <property type="match status" value="2"/>
</dbReference>
<keyword evidence="13 19" id="KW-0472">Membrane</keyword>
<evidence type="ECO:0000256" key="12">
    <source>
        <dbReference type="ARBA" id="ARBA00022989"/>
    </source>
</evidence>
<evidence type="ECO:0000256" key="15">
    <source>
        <dbReference type="ARBA" id="ARBA00023170"/>
    </source>
</evidence>
<dbReference type="RefSeq" id="XP_022140157.1">
    <property type="nucleotide sequence ID" value="XM_022284465.1"/>
</dbReference>
<dbReference type="PROSITE" id="PS50011">
    <property type="entry name" value="PROTEIN_KINASE_DOM"/>
    <property type="match status" value="2"/>
</dbReference>
<comment type="catalytic activity">
    <reaction evidence="17">
        <text>L-threonyl-[protein] + ATP = O-phospho-L-threonyl-[protein] + ADP + H(+)</text>
        <dbReference type="Rhea" id="RHEA:46608"/>
        <dbReference type="Rhea" id="RHEA-COMP:11060"/>
        <dbReference type="Rhea" id="RHEA-COMP:11605"/>
        <dbReference type="ChEBI" id="CHEBI:15378"/>
        <dbReference type="ChEBI" id="CHEBI:30013"/>
        <dbReference type="ChEBI" id="CHEBI:30616"/>
        <dbReference type="ChEBI" id="CHEBI:61977"/>
        <dbReference type="ChEBI" id="CHEBI:456216"/>
        <dbReference type="EC" id="2.7.11.1"/>
    </reaction>
</comment>
<evidence type="ECO:0000256" key="4">
    <source>
        <dbReference type="ARBA" id="ARBA00022527"/>
    </source>
</evidence>
<dbReference type="Pfam" id="PF08276">
    <property type="entry name" value="PAN_2"/>
    <property type="match status" value="2"/>
</dbReference>
<organism evidence="24 25">
    <name type="scientific">Momordica charantia</name>
    <name type="common">Bitter gourd</name>
    <name type="synonym">Balsam pear</name>
    <dbReference type="NCBI Taxonomy" id="3673"/>
    <lineage>
        <taxon>Eukaryota</taxon>
        <taxon>Viridiplantae</taxon>
        <taxon>Streptophyta</taxon>
        <taxon>Embryophyta</taxon>
        <taxon>Tracheophyta</taxon>
        <taxon>Spermatophyta</taxon>
        <taxon>Magnoliopsida</taxon>
        <taxon>eudicotyledons</taxon>
        <taxon>Gunneridae</taxon>
        <taxon>Pentapetalae</taxon>
        <taxon>rosids</taxon>
        <taxon>fabids</taxon>
        <taxon>Cucurbitales</taxon>
        <taxon>Cucurbitaceae</taxon>
        <taxon>Momordiceae</taxon>
        <taxon>Momordica</taxon>
    </lineage>
</organism>
<dbReference type="GeneID" id="111010889"/>
<dbReference type="Gene3D" id="1.10.510.10">
    <property type="entry name" value="Transferase(Phosphotransferase) domain 1"/>
    <property type="match status" value="2"/>
</dbReference>
<evidence type="ECO:0000256" key="6">
    <source>
        <dbReference type="ARBA" id="ARBA00022679"/>
    </source>
</evidence>
<dbReference type="Pfam" id="PF11883">
    <property type="entry name" value="DUF3403"/>
    <property type="match status" value="1"/>
</dbReference>
<gene>
    <name evidence="25" type="primary">LOC111010889</name>
</gene>
<dbReference type="PROSITE" id="PS50948">
    <property type="entry name" value="PAN"/>
    <property type="match status" value="2"/>
</dbReference>
<dbReference type="Gene3D" id="3.30.200.20">
    <property type="entry name" value="Phosphorylase Kinase, domain 1"/>
    <property type="match status" value="2"/>
</dbReference>
<dbReference type="PROSITE" id="PS00108">
    <property type="entry name" value="PROTEIN_KINASE_ST"/>
    <property type="match status" value="1"/>
</dbReference>
<dbReference type="CDD" id="cd01098">
    <property type="entry name" value="PAN_AP_plant"/>
    <property type="match status" value="2"/>
</dbReference>
<evidence type="ECO:0000259" key="21">
    <source>
        <dbReference type="PROSITE" id="PS50011"/>
    </source>
</evidence>
<feature type="signal peptide" evidence="20">
    <location>
        <begin position="1"/>
        <end position="25"/>
    </location>
</feature>
<dbReference type="InterPro" id="IPR000858">
    <property type="entry name" value="S_locus_glycoprot_dom"/>
</dbReference>
<name>A0A6J1CG12_MOMCH</name>
<dbReference type="InterPro" id="IPR021820">
    <property type="entry name" value="S-locus_recpt_kinase_C"/>
</dbReference>
<proteinExistence type="predicted"/>
<evidence type="ECO:0000256" key="14">
    <source>
        <dbReference type="ARBA" id="ARBA00023157"/>
    </source>
</evidence>
<dbReference type="SUPFAM" id="SSF56112">
    <property type="entry name" value="Protein kinase-like (PK-like)"/>
    <property type="match status" value="2"/>
</dbReference>
<sequence length="1687" mass="191421">MKPQTNWSFSCRLLLILSFTCFSSRLLICSGRDTITSTNFIKDPETITSNASSFHLGFFTPPNSTRRYVGIWFINQIPQQTVVWVANRDNPLNNTSQGIFTISKDGNLVVLDGNNTVLWSSNVSSPATNRSARILDSGNLVLEDASSGEVIWESFKHPSDKFLTSMKLITNAKTREKVELTSWNTPSDPSTGNFSLGIYVHNIPEAVIWKGRNTYWRSGPWNGQNFIGIPEMDSTYLSGYKLTIEDQSYHFSVAYNDDEQFGYLFLSSQGNLVETNVDLDDERRWRATWSALQTQCDIYGTCGAFGICDAKASPICSCLRGFKPNHEQDWNRGNWSGGCVRKTPLKCETKLNSTSDKEDGFLKVEMVKVPFLAEWSNSSASADDCRRECLRNCSCRAYAYENGIHCMLWSGDLIDIKQFESNGTDLYLLMAYADLDKILISSTDDIKATKGITLIIVLPVITFIIFFVIAIYFFWRWKTRKQEKKKTMNSSINENTLKLRMDDMIGDEVKLEELPLYDFEKLAIATNNFDLSNKLGQGGFGPVYKGKLLNGQEIAVKRLSRASNQGYEEFINEVRVISKLQHRNLVRLLGCCIEGDEKMLIYEYMPNLSLDALIFGSPKPNLLDWRKRFNIIDGIARGLLYLHRDSRLRIIHRDLKASNILLDKDLNPKISDFGMARIFGGNEVQANTLRIVGTYGYMSPEYAMQGQFSEKSDVFSYGVLLLEIISGRRNTGFYRHEHALSLLEFAWKLWMEDNLIPLIEPTIYELCYQPEILRCIHVGFLCIQEFINDRPTVSTIISMLNSEISVLPSPKQPGFIGIPRDNNIESSRQNLDKLSINNLTVTTVVPREDYQSTTSMKPLNNCSVSCRLLLSFICFSSTFCFSKDTITSTNFIKDPATITSNATSFQLGFFSPLDSTRRYVGIWFNQISPQTVVWVANRDNPLNDTSGLFTISNDGNLVVLDAKNTTIWSSNLSSSPAINTSARILDSGNLVLENTASGAIIWESFKHPFDKFLPSMKLVTNTRTKDEIGLTSWSSPSDPSTGNFSLALHVYNIPEAVVWNGLNLHWRSGPWDGQIFIGIPDMISVYLYGFNLVIEDQTYTLSVASDAQQLIAYMVLSSRGSVERMGWDSAKEQWNNIWSALQTQCDLYGACGVFGICNAKASPVCSCLRGFKPNQQEEWNQGNWSAGGCMRKTPLKCEKLNNSNTEEDDGFVKMEMVKVPFFAEWSNSSVTADDCRRECLKNCSCNAYAFENSIGCMMWSRDLIDIQKFESGGADLYVRMAYADLDTYYVKDNKGIMIAIVVPALIIVLVTVTYLCWWRWKTRKQAAKEKRSIVTNKKEKILKLRNDEVKLEELPLYEYEKLEIATNNFDLSNKLGQGGFGPVYKGKLLNGDEIAVKRLSKVSSQGYEEFINEVEVISKLQHINLVRLLGYCIEGEEKMLIYEYMPNLSLDAFIFDSINQKILDWRKRFNIINGIARGLLYLHRDSRLRTIHRDLKASNILLDKDFNPKISDFGMARIFGSNEVQANTLRVVGTYGYMSPEYAMHGQFSEKSDVFSFGVLLLEIISGRRNTGFYRHQHSLSLLEFAWKLWMENDLIPLIDTTIYELSYQPEILRCIQVGFLCVEEFIDDRPNISTIISMLNRDILDLPNPKQPSFIGSQPRSNTKTSQQCLNKNSVNSVTLTTVIGR</sequence>
<keyword evidence="10" id="KW-0418">Kinase</keyword>
<dbReference type="EC" id="2.7.11.1" evidence="2"/>
<feature type="transmembrane region" description="Helical" evidence="19">
    <location>
        <begin position="1296"/>
        <end position="1320"/>
    </location>
</feature>
<dbReference type="GO" id="GO:0005524">
    <property type="term" value="F:ATP binding"/>
    <property type="evidence" value="ECO:0007669"/>
    <property type="project" value="UniProtKB-KW"/>
</dbReference>